<name>A0ACB7ZVC2_9AGAM</name>
<protein>
    <submittedName>
        <fullName evidence="1">Uncharacterized protein</fullName>
    </submittedName>
</protein>
<evidence type="ECO:0000313" key="2">
    <source>
        <dbReference type="Proteomes" id="UP000790377"/>
    </source>
</evidence>
<keyword evidence="2" id="KW-1185">Reference proteome</keyword>
<feature type="non-terminal residue" evidence="1">
    <location>
        <position position="1"/>
    </location>
</feature>
<sequence length="200" mass="21934">ELNSGCETWRMIDVDEEVGTIVGNVPRLFVHNKHSSLVTPNSATHPLNRSFISLDSRVSSLDFGPLTSLLALHTSLDNQTTACRSISTPIQLRVSSVTLHPHLCGDSVVDVLESFYRFVLASSLWFCSNLPSTLVLPSTVSFSLQVPGISSLIFPQRSSYHHLSLTIISFLLSVVCSFILYPATLVFLITTPSSHLPQHS</sequence>
<evidence type="ECO:0000313" key="1">
    <source>
        <dbReference type="EMBL" id="KAH7905170.1"/>
    </source>
</evidence>
<accession>A0ACB7ZVC2</accession>
<dbReference type="Proteomes" id="UP000790377">
    <property type="component" value="Unassembled WGS sequence"/>
</dbReference>
<comment type="caution">
    <text evidence="1">The sequence shown here is derived from an EMBL/GenBank/DDBJ whole genome shotgun (WGS) entry which is preliminary data.</text>
</comment>
<proteinExistence type="predicted"/>
<dbReference type="EMBL" id="MU268256">
    <property type="protein sequence ID" value="KAH7905170.1"/>
    <property type="molecule type" value="Genomic_DNA"/>
</dbReference>
<reference evidence="1" key="1">
    <citation type="journal article" date="2021" name="New Phytol.">
        <title>Evolutionary innovations through gain and loss of genes in the ectomycorrhizal Boletales.</title>
        <authorList>
            <person name="Wu G."/>
            <person name="Miyauchi S."/>
            <person name="Morin E."/>
            <person name="Kuo A."/>
            <person name="Drula E."/>
            <person name="Varga T."/>
            <person name="Kohler A."/>
            <person name="Feng B."/>
            <person name="Cao Y."/>
            <person name="Lipzen A."/>
            <person name="Daum C."/>
            <person name="Hundley H."/>
            <person name="Pangilinan J."/>
            <person name="Johnson J."/>
            <person name="Barry K."/>
            <person name="LaButti K."/>
            <person name="Ng V."/>
            <person name="Ahrendt S."/>
            <person name="Min B."/>
            <person name="Choi I.G."/>
            <person name="Park H."/>
            <person name="Plett J.M."/>
            <person name="Magnuson J."/>
            <person name="Spatafora J.W."/>
            <person name="Nagy L.G."/>
            <person name="Henrissat B."/>
            <person name="Grigoriev I.V."/>
            <person name="Yang Z.L."/>
            <person name="Xu J."/>
            <person name="Martin F.M."/>
        </authorList>
    </citation>
    <scope>NUCLEOTIDE SEQUENCE</scope>
    <source>
        <strain evidence="1">ATCC 28755</strain>
    </source>
</reference>
<gene>
    <name evidence="1" type="ORF">BJ138DRAFT_1106207</name>
</gene>
<organism evidence="1 2">
    <name type="scientific">Hygrophoropsis aurantiaca</name>
    <dbReference type="NCBI Taxonomy" id="72124"/>
    <lineage>
        <taxon>Eukaryota</taxon>
        <taxon>Fungi</taxon>
        <taxon>Dikarya</taxon>
        <taxon>Basidiomycota</taxon>
        <taxon>Agaricomycotina</taxon>
        <taxon>Agaricomycetes</taxon>
        <taxon>Agaricomycetidae</taxon>
        <taxon>Boletales</taxon>
        <taxon>Coniophorineae</taxon>
        <taxon>Hygrophoropsidaceae</taxon>
        <taxon>Hygrophoropsis</taxon>
    </lineage>
</organism>